<dbReference type="Proteomes" id="UP001286313">
    <property type="component" value="Unassembled WGS sequence"/>
</dbReference>
<evidence type="ECO:0000256" key="1">
    <source>
        <dbReference type="SAM" id="MobiDB-lite"/>
    </source>
</evidence>
<evidence type="ECO:0000313" key="2">
    <source>
        <dbReference type="EMBL" id="KAK3868866.1"/>
    </source>
</evidence>
<proteinExistence type="predicted"/>
<evidence type="ECO:0000313" key="3">
    <source>
        <dbReference type="Proteomes" id="UP001286313"/>
    </source>
</evidence>
<organism evidence="2 3">
    <name type="scientific">Petrolisthes cinctipes</name>
    <name type="common">Flat porcelain crab</name>
    <dbReference type="NCBI Taxonomy" id="88211"/>
    <lineage>
        <taxon>Eukaryota</taxon>
        <taxon>Metazoa</taxon>
        <taxon>Ecdysozoa</taxon>
        <taxon>Arthropoda</taxon>
        <taxon>Crustacea</taxon>
        <taxon>Multicrustacea</taxon>
        <taxon>Malacostraca</taxon>
        <taxon>Eumalacostraca</taxon>
        <taxon>Eucarida</taxon>
        <taxon>Decapoda</taxon>
        <taxon>Pleocyemata</taxon>
        <taxon>Anomura</taxon>
        <taxon>Galatheoidea</taxon>
        <taxon>Porcellanidae</taxon>
        <taxon>Petrolisthes</taxon>
    </lineage>
</organism>
<keyword evidence="3" id="KW-1185">Reference proteome</keyword>
<comment type="caution">
    <text evidence="2">The sequence shown here is derived from an EMBL/GenBank/DDBJ whole genome shotgun (WGS) entry which is preliminary data.</text>
</comment>
<gene>
    <name evidence="2" type="ORF">Pcinc_025774</name>
</gene>
<name>A0AAE1K8Z7_PETCI</name>
<protein>
    <submittedName>
        <fullName evidence="2">Uncharacterized protein</fullName>
    </submittedName>
</protein>
<reference evidence="2" key="1">
    <citation type="submission" date="2023-10" db="EMBL/GenBank/DDBJ databases">
        <title>Genome assemblies of two species of porcelain crab, Petrolisthes cinctipes and Petrolisthes manimaculis (Anomura: Porcellanidae).</title>
        <authorList>
            <person name="Angst P."/>
        </authorList>
    </citation>
    <scope>NUCLEOTIDE SEQUENCE</scope>
    <source>
        <strain evidence="2">PB745_01</strain>
        <tissue evidence="2">Gill</tissue>
    </source>
</reference>
<feature type="region of interest" description="Disordered" evidence="1">
    <location>
        <begin position="36"/>
        <end position="60"/>
    </location>
</feature>
<dbReference type="EMBL" id="JAWQEG010002936">
    <property type="protein sequence ID" value="KAK3868866.1"/>
    <property type="molecule type" value="Genomic_DNA"/>
</dbReference>
<dbReference type="AlphaFoldDB" id="A0AAE1K8Z7"/>
<sequence>MLVQQLSFCSSPLHLHFPSFLHPLTFLPSSSPLSPSPRSLPSLPSSPPLSPSPRSLPSLPSSSSSFTHCIISSLPVLLHPLVRMEEGQVSSVSVTRPTRRLAWLGRLAGAGERRWRKRVLVNEDCGRRNRVVVNGDGGRRKVEKQGGGGGVEEVLVMVEDGDGEHVGELRWWC</sequence>
<accession>A0AAE1K8Z7</accession>